<evidence type="ECO:0000256" key="1">
    <source>
        <dbReference type="ARBA" id="ARBA00007114"/>
    </source>
</evidence>
<dbReference type="GO" id="GO:0006364">
    <property type="term" value="P:rRNA processing"/>
    <property type="evidence" value="ECO:0007669"/>
    <property type="project" value="TreeGrafter"/>
</dbReference>
<keyword evidence="4" id="KW-1185">Reference proteome</keyword>
<dbReference type="Pfam" id="PF05291">
    <property type="entry name" value="Bystin"/>
    <property type="match status" value="1"/>
</dbReference>
<comment type="similarity">
    <text evidence="1">Belongs to the bystin family.</text>
</comment>
<evidence type="ECO:0000313" key="3">
    <source>
        <dbReference type="EMBL" id="CAH0364038.1"/>
    </source>
</evidence>
<sequence length="425" mass="47941">MPKQKRADKLKHKGDKRRKTDNLEVVLREDLAQSSGIVQPKPPRAPKQRSRADSDDELDPEQQKKIETMARAQASDELQREVQIMRDDSSSDDESEDDLGLDDDGEDIDGLDFGAEALSPSQSALVDSFLNPGGRTRTLADLIMEKIAEKEAAQHGDDDEDDDDQLPDKVVEAYTGMVPLLRRYRCGKLPKAFKVIPALERWEEILWMTRPDEWSPHCVHAATRVFASNLDPKRARTFYGDVLLERCRDDIREHRRLNYHLYQALHRALFKPAPWFKGVLLPLVKSGDCTLREALVFGSVLAKASVPQAHAAVVIMKLAELPYSGAQSVFLIVLLNKKYALPVRVVSAVAKAFLAHADDSSERPVLWHQSLLVFVQRYRGDLSDDLSGRILKLLKTHRHHTITHDIRRELTAGHRQRAAAAAAAR</sequence>
<protein>
    <recommendedName>
        <fullName evidence="5">Bystin</fullName>
    </recommendedName>
</protein>
<reference evidence="3" key="1">
    <citation type="submission" date="2021-11" db="EMBL/GenBank/DDBJ databases">
        <authorList>
            <consortium name="Genoscope - CEA"/>
            <person name="William W."/>
        </authorList>
    </citation>
    <scope>NUCLEOTIDE SEQUENCE</scope>
</reference>
<organism evidence="3 4">
    <name type="scientific">Pelagomonas calceolata</name>
    <dbReference type="NCBI Taxonomy" id="35677"/>
    <lineage>
        <taxon>Eukaryota</taxon>
        <taxon>Sar</taxon>
        <taxon>Stramenopiles</taxon>
        <taxon>Ochrophyta</taxon>
        <taxon>Pelagophyceae</taxon>
        <taxon>Pelagomonadales</taxon>
        <taxon>Pelagomonadaceae</taxon>
        <taxon>Pelagomonas</taxon>
    </lineage>
</organism>
<gene>
    <name evidence="3" type="ORF">PECAL_1P03860</name>
</gene>
<dbReference type="OrthoDB" id="2192561at2759"/>
<feature type="compositionally biased region" description="Basic and acidic residues" evidence="2">
    <location>
        <begin position="18"/>
        <end position="31"/>
    </location>
</feature>
<dbReference type="GO" id="GO:0030515">
    <property type="term" value="F:snoRNA binding"/>
    <property type="evidence" value="ECO:0007669"/>
    <property type="project" value="TreeGrafter"/>
</dbReference>
<dbReference type="GO" id="GO:0005737">
    <property type="term" value="C:cytoplasm"/>
    <property type="evidence" value="ECO:0007669"/>
    <property type="project" value="TreeGrafter"/>
</dbReference>
<evidence type="ECO:0008006" key="5">
    <source>
        <dbReference type="Google" id="ProtNLM"/>
    </source>
</evidence>
<dbReference type="PANTHER" id="PTHR12821">
    <property type="entry name" value="BYSTIN"/>
    <property type="match status" value="1"/>
</dbReference>
<dbReference type="AlphaFoldDB" id="A0A8J2S3A2"/>
<feature type="compositionally biased region" description="Basic and acidic residues" evidence="2">
    <location>
        <begin position="77"/>
        <end position="89"/>
    </location>
</feature>
<dbReference type="Proteomes" id="UP000789595">
    <property type="component" value="Unassembled WGS sequence"/>
</dbReference>
<dbReference type="InterPro" id="IPR007955">
    <property type="entry name" value="Bystin"/>
</dbReference>
<dbReference type="PANTHER" id="PTHR12821:SF0">
    <property type="entry name" value="BYSTIN"/>
    <property type="match status" value="1"/>
</dbReference>
<feature type="compositionally biased region" description="Basic residues" evidence="2">
    <location>
        <begin position="1"/>
        <end position="17"/>
    </location>
</feature>
<evidence type="ECO:0000256" key="2">
    <source>
        <dbReference type="SAM" id="MobiDB-lite"/>
    </source>
</evidence>
<feature type="region of interest" description="Disordered" evidence="2">
    <location>
        <begin position="1"/>
        <end position="109"/>
    </location>
</feature>
<dbReference type="EMBL" id="CAKKNE010000001">
    <property type="protein sequence ID" value="CAH0364038.1"/>
    <property type="molecule type" value="Genomic_DNA"/>
</dbReference>
<accession>A0A8J2S3A2</accession>
<feature type="compositionally biased region" description="Acidic residues" evidence="2">
    <location>
        <begin position="90"/>
        <end position="109"/>
    </location>
</feature>
<name>A0A8J2S3A2_9STRA</name>
<comment type="caution">
    <text evidence="3">The sequence shown here is derived from an EMBL/GenBank/DDBJ whole genome shotgun (WGS) entry which is preliminary data.</text>
</comment>
<dbReference type="GO" id="GO:0030688">
    <property type="term" value="C:preribosome, small subunit precursor"/>
    <property type="evidence" value="ECO:0007669"/>
    <property type="project" value="TreeGrafter"/>
</dbReference>
<dbReference type="GO" id="GO:0005730">
    <property type="term" value="C:nucleolus"/>
    <property type="evidence" value="ECO:0007669"/>
    <property type="project" value="TreeGrafter"/>
</dbReference>
<evidence type="ECO:0000313" key="4">
    <source>
        <dbReference type="Proteomes" id="UP000789595"/>
    </source>
</evidence>
<proteinExistence type="inferred from homology"/>